<keyword evidence="1" id="KW-0812">Transmembrane</keyword>
<sequence length="514" mass="58392">MFSLLHLIYPTIDLTHFNRPSPPLFEPTAQATARTGKPDPARMDLWWQDPAHYYDQQNWRTAHAEVTYLEGHKASTRKVAYQARNISNGHIADQGTLRTAYIGFFFACNKSLDPSSRIDSEFYLVWDVPETLTTSDGEKTKGAGKEGSPDRTFLHQCTDLYIARSFHDLTRLVFPYLKVIFTAELRRARPQTLDAYLARTHLAFRMLPDPENENAARVEPCPCACPNHRKSVDWNELIATSRAQQVMEGVPLFAFSDVEDFRGLHHHRVFAVTINGITLIYKPARNNASLVDEAEMLRKVAALPSGGVLRVPKLEGILGAGTPYAGVIMTYIHPGTPLRALVEPGRVEGPAECQKWFDQISNAVRALHQNRCYLGDLQPSNVMIDGNRNAWLIDLEGIRVERHDQFPDDDPETADLRDLADMQAYLEMHGRKAREALRFGPRIRAWFVRLRMRLSGLFFHEYFLVPFSLLVALLVGHCLGLWTGLSSRLFANLPTLLYALFCIRLSTILFNRVF</sequence>
<evidence type="ECO:0000313" key="2">
    <source>
        <dbReference type="EMBL" id="PYI34350.1"/>
    </source>
</evidence>
<proteinExistence type="predicted"/>
<feature type="transmembrane region" description="Helical" evidence="1">
    <location>
        <begin position="489"/>
        <end position="510"/>
    </location>
</feature>
<keyword evidence="3" id="KW-1185">Reference proteome</keyword>
<evidence type="ECO:0008006" key="4">
    <source>
        <dbReference type="Google" id="ProtNLM"/>
    </source>
</evidence>
<dbReference type="Gene3D" id="1.10.510.10">
    <property type="entry name" value="Transferase(Phosphotransferase) domain 1"/>
    <property type="match status" value="1"/>
</dbReference>
<keyword evidence="1" id="KW-0472">Membrane</keyword>
<dbReference type="InterPro" id="IPR011009">
    <property type="entry name" value="Kinase-like_dom_sf"/>
</dbReference>
<dbReference type="AlphaFoldDB" id="A0A2V5IZ40"/>
<organism evidence="2 3">
    <name type="scientific">Aspergillus indologenus CBS 114.80</name>
    <dbReference type="NCBI Taxonomy" id="1450541"/>
    <lineage>
        <taxon>Eukaryota</taxon>
        <taxon>Fungi</taxon>
        <taxon>Dikarya</taxon>
        <taxon>Ascomycota</taxon>
        <taxon>Pezizomycotina</taxon>
        <taxon>Eurotiomycetes</taxon>
        <taxon>Eurotiomycetidae</taxon>
        <taxon>Eurotiales</taxon>
        <taxon>Aspergillaceae</taxon>
        <taxon>Aspergillus</taxon>
        <taxon>Aspergillus subgen. Circumdati</taxon>
    </lineage>
</organism>
<evidence type="ECO:0000256" key="1">
    <source>
        <dbReference type="SAM" id="Phobius"/>
    </source>
</evidence>
<keyword evidence="1" id="KW-1133">Transmembrane helix</keyword>
<gene>
    <name evidence="2" type="ORF">BP00DRAFT_413014</name>
</gene>
<evidence type="ECO:0000313" key="3">
    <source>
        <dbReference type="Proteomes" id="UP000248817"/>
    </source>
</evidence>
<protein>
    <recommendedName>
        <fullName evidence="4">Protein kinase domain-containing protein</fullName>
    </recommendedName>
</protein>
<dbReference type="SUPFAM" id="SSF56112">
    <property type="entry name" value="Protein kinase-like (PK-like)"/>
    <property type="match status" value="1"/>
</dbReference>
<accession>A0A2V5IZ40</accession>
<dbReference type="Proteomes" id="UP000248817">
    <property type="component" value="Unassembled WGS sequence"/>
</dbReference>
<feature type="transmembrane region" description="Helical" evidence="1">
    <location>
        <begin position="462"/>
        <end position="483"/>
    </location>
</feature>
<name>A0A2V5IZ40_9EURO</name>
<dbReference type="EMBL" id="KZ825476">
    <property type="protein sequence ID" value="PYI34350.1"/>
    <property type="molecule type" value="Genomic_DNA"/>
</dbReference>
<reference evidence="2 3" key="1">
    <citation type="submission" date="2018-02" db="EMBL/GenBank/DDBJ databases">
        <title>The genomes of Aspergillus section Nigri reveals drivers in fungal speciation.</title>
        <authorList>
            <consortium name="DOE Joint Genome Institute"/>
            <person name="Vesth T.C."/>
            <person name="Nybo J."/>
            <person name="Theobald S."/>
            <person name="Brandl J."/>
            <person name="Frisvad J.C."/>
            <person name="Nielsen K.F."/>
            <person name="Lyhne E.K."/>
            <person name="Kogle M.E."/>
            <person name="Kuo A."/>
            <person name="Riley R."/>
            <person name="Clum A."/>
            <person name="Nolan M."/>
            <person name="Lipzen A."/>
            <person name="Salamov A."/>
            <person name="Henrissat B."/>
            <person name="Wiebenga A."/>
            <person name="De vries R.P."/>
            <person name="Grigoriev I.V."/>
            <person name="Mortensen U.H."/>
            <person name="Andersen M.R."/>
            <person name="Baker S.E."/>
        </authorList>
    </citation>
    <scope>NUCLEOTIDE SEQUENCE [LARGE SCALE GENOMIC DNA]</scope>
    <source>
        <strain evidence="2 3">CBS 114.80</strain>
    </source>
</reference>